<name>A0ABS3XGI0_9ACTN</name>
<evidence type="ECO:0000256" key="5">
    <source>
        <dbReference type="SAM" id="MobiDB-lite"/>
    </source>
</evidence>
<keyword evidence="1" id="KW-0808">Transferase</keyword>
<dbReference type="PANTHER" id="PTHR28629:SF4">
    <property type="entry name" value="TRIOKINASE_FMN CYCLASE"/>
    <property type="match status" value="1"/>
</dbReference>
<evidence type="ECO:0000256" key="1">
    <source>
        <dbReference type="ARBA" id="ARBA00022679"/>
    </source>
</evidence>
<gene>
    <name evidence="8" type="ORF">ITI46_22835</name>
</gene>
<comment type="caution">
    <text evidence="8">The sequence shown here is derived from an EMBL/GenBank/DDBJ whole genome shotgun (WGS) entry which is preliminary data.</text>
</comment>
<accession>A0ABS3XGI0</accession>
<dbReference type="Gene3D" id="3.40.50.10440">
    <property type="entry name" value="Dihydroxyacetone kinase, domain 1"/>
    <property type="match status" value="1"/>
</dbReference>
<dbReference type="SUPFAM" id="SSF101473">
    <property type="entry name" value="DhaL-like"/>
    <property type="match status" value="1"/>
</dbReference>
<dbReference type="Pfam" id="PF02733">
    <property type="entry name" value="Dak1"/>
    <property type="match status" value="1"/>
</dbReference>
<keyword evidence="9" id="KW-1185">Reference proteome</keyword>
<dbReference type="PANTHER" id="PTHR28629">
    <property type="entry name" value="TRIOKINASE/FMN CYCLASE"/>
    <property type="match status" value="1"/>
</dbReference>
<dbReference type="SMART" id="SM01120">
    <property type="entry name" value="Dak2"/>
    <property type="match status" value="1"/>
</dbReference>
<sequence length="600" mass="60266">MTRVFNDPSHFAEDMVQGFVAAHPEHVRAVPGGGGVVRAHRPATPKVAVLTGGGSGHYPAFCGVVGKGFADGSVIGNVFTSPSAAQAYSVAAEAETGAGVLFMFGNYAGDVMNFGQAAQRLTAEGIPARCFAVTDDIASAPAAEADRRRGIAGGFTVYKTASAAAEEGAGLDEVIRIAEHTNARTRSLGVAFAGCTLPGQREPLFTVPAGKLGLGLGIHGEPGVSETELTSAEELARTLVEGLLAERPAEAAESRRVAVLLNGLGATKYEELYVLWASVSRLLAEAGLELVRPEVGELVTSLDMAGCSLTVTWLDDELERLWLAPADTPAYRRGELAPEAPGTGDATAAGSTAAAASPAIAERAATAPRPATATRTADAPATATREAVATAAIVVRAFQAAHALLHEQEETLGRLDAVAGDGDHGRGMCKGVDAALAAAEKAQATGAAPAALLGAAGDAWAAEAGGTSGALWGAGLRAFGSALPADRAAGPAELAAGARAALEAVTSLGKAEPGDKTLVDGLDPFVTAFTGRLEAGGAPAQALADAADVARTAAEATAQLRPRLGRARPLAERSVGTPDPGATSLALVLGAVADAVRPAV</sequence>
<dbReference type="GO" id="GO:0016301">
    <property type="term" value="F:kinase activity"/>
    <property type="evidence" value="ECO:0007669"/>
    <property type="project" value="UniProtKB-KW"/>
</dbReference>
<feature type="compositionally biased region" description="Low complexity" evidence="5">
    <location>
        <begin position="337"/>
        <end position="382"/>
    </location>
</feature>
<evidence type="ECO:0000256" key="2">
    <source>
        <dbReference type="ARBA" id="ARBA00022741"/>
    </source>
</evidence>
<dbReference type="RefSeq" id="WP_209241573.1">
    <property type="nucleotide sequence ID" value="NZ_JADKMA010000129.1"/>
</dbReference>
<evidence type="ECO:0000313" key="8">
    <source>
        <dbReference type="EMBL" id="MBO8194474.1"/>
    </source>
</evidence>
<dbReference type="InterPro" id="IPR036117">
    <property type="entry name" value="DhaL_dom_sf"/>
</dbReference>
<dbReference type="PROSITE" id="PS51480">
    <property type="entry name" value="DHAL"/>
    <property type="match status" value="1"/>
</dbReference>
<dbReference type="SUPFAM" id="SSF82549">
    <property type="entry name" value="DAK1/DegV-like"/>
    <property type="match status" value="1"/>
</dbReference>
<dbReference type="PROSITE" id="PS51481">
    <property type="entry name" value="DHAK"/>
    <property type="match status" value="1"/>
</dbReference>
<dbReference type="InterPro" id="IPR050861">
    <property type="entry name" value="Dihydroxyacetone_Kinase"/>
</dbReference>
<dbReference type="InterPro" id="IPR004007">
    <property type="entry name" value="DhaL_dom"/>
</dbReference>
<protein>
    <submittedName>
        <fullName evidence="8">Dihydroxyacetone kinase family protein</fullName>
    </submittedName>
</protein>
<feature type="domain" description="DhaL" evidence="6">
    <location>
        <begin position="392"/>
        <end position="594"/>
    </location>
</feature>
<keyword evidence="3 8" id="KW-0418">Kinase</keyword>
<feature type="region of interest" description="Disordered" evidence="5">
    <location>
        <begin position="333"/>
        <end position="382"/>
    </location>
</feature>
<evidence type="ECO:0000313" key="9">
    <source>
        <dbReference type="Proteomes" id="UP001519064"/>
    </source>
</evidence>
<organism evidence="8 9">
    <name type="scientific">Streptomyces oryzae</name>
    <dbReference type="NCBI Taxonomy" id="1434886"/>
    <lineage>
        <taxon>Bacteria</taxon>
        <taxon>Bacillati</taxon>
        <taxon>Actinomycetota</taxon>
        <taxon>Actinomycetes</taxon>
        <taxon>Kitasatosporales</taxon>
        <taxon>Streptomycetaceae</taxon>
        <taxon>Streptomyces</taxon>
    </lineage>
</organism>
<proteinExistence type="predicted"/>
<evidence type="ECO:0000259" key="7">
    <source>
        <dbReference type="PROSITE" id="PS51481"/>
    </source>
</evidence>
<keyword evidence="4" id="KW-0067">ATP-binding</keyword>
<feature type="domain" description="DhaK" evidence="7">
    <location>
        <begin position="7"/>
        <end position="331"/>
    </location>
</feature>
<evidence type="ECO:0000256" key="4">
    <source>
        <dbReference type="ARBA" id="ARBA00022840"/>
    </source>
</evidence>
<dbReference type="Gene3D" id="1.25.40.340">
    <property type="match status" value="1"/>
</dbReference>
<evidence type="ECO:0000256" key="3">
    <source>
        <dbReference type="ARBA" id="ARBA00022777"/>
    </source>
</evidence>
<dbReference type="EMBL" id="JADKMA010000129">
    <property type="protein sequence ID" value="MBO8194474.1"/>
    <property type="molecule type" value="Genomic_DNA"/>
</dbReference>
<reference evidence="8 9" key="1">
    <citation type="submission" date="2020-11" db="EMBL/GenBank/DDBJ databases">
        <title>Streptomyces spirodelae sp. nov., isolated from duckweed.</title>
        <authorList>
            <person name="Saimee Y."/>
            <person name="Duangmal K."/>
        </authorList>
    </citation>
    <scope>NUCLEOTIDE SEQUENCE [LARGE SCALE GENOMIC DNA]</scope>
    <source>
        <strain evidence="8 9">S16-07</strain>
    </source>
</reference>
<dbReference type="Proteomes" id="UP001519064">
    <property type="component" value="Unassembled WGS sequence"/>
</dbReference>
<dbReference type="InterPro" id="IPR004006">
    <property type="entry name" value="DhaK_dom"/>
</dbReference>
<keyword evidence="2" id="KW-0547">Nucleotide-binding</keyword>
<evidence type="ECO:0000259" key="6">
    <source>
        <dbReference type="PROSITE" id="PS51480"/>
    </source>
</evidence>
<dbReference type="Gene3D" id="3.30.1180.20">
    <property type="entry name" value="Dihydroxyacetone kinase, domain 2"/>
    <property type="match status" value="1"/>
</dbReference>
<dbReference type="Pfam" id="PF02734">
    <property type="entry name" value="Dak2"/>
    <property type="match status" value="1"/>
</dbReference>
<dbReference type="NCBIfam" id="NF011049">
    <property type="entry name" value="PRK14479.1"/>
    <property type="match status" value="1"/>
</dbReference>